<keyword evidence="11" id="KW-1185">Reference proteome</keyword>
<sequence>MTIKPVIAPSQKRGGVGSGSATTEGEKKESHQNSVVGNETGAAIGHGQQSRTNVSHGHRNVVIDNHGQSPQRRGDVYDELTRHRRSPHKTSRSKRRDHHNDHHHKRERNHVDKLSNVVSVGGVTKSNSPLSAGNSSAVPGAVTGCNSPVNHVSTTGNKSPEHLMLGSQSPQNQSSAVTQAATNLLKATEDTYSGYNSGDEHLQPKEGLITPDEWQKRDEQFAKCMADRGYILKPVEEDGACLFRSISLQIYGDEEMHDVIRQHTMDYIVNCVNKQENIFSYALFQYKNREYFSQFVTEDINNYIKRKRRQDSHGNHIEIQAMSEIYSRPVEVYSYKPTPINIFNSEQLNNGYAPLRLSYQRCSHYNAIIDPYNATVGVGLGLAGYKPELQTKDAVRLSEQLEIEQTMFEDKLKTTDWEATNEAIEEQIARESYLQWCRENLQKSRNATATTPSTSATVTSGEAASDTNASPSKYAAHNSSYVVDETDNKECSTITTGASITPASSSGSGSCTNLSANSLNTFVTLSPKYLNNLGHLKKEDVNGGFESDDTDMSSTSSLTGGTISPSNSLRGKKSKTRNITTNTATNLRSTKKRRRELTNKSNEDEVNSSSKSPKIDALRNDVRSLTPDFEQQQPCTSKQSNTPEKQRFSGTANAATTADKPFSSFYQELLETSYGFGQLTESEMLQQAIQMSTQDYIEDQKRKYLYGP</sequence>
<comment type="catalytic activity">
    <reaction evidence="1">
        <text>Thiol-dependent hydrolysis of ester, thioester, amide, peptide and isopeptide bonds formed by the C-terminal Gly of ubiquitin (a 76-residue protein attached to proteins as an intracellular targeting signal).</text>
        <dbReference type="EC" id="3.4.19.12"/>
    </reaction>
</comment>
<dbReference type="Gene3D" id="3.90.70.80">
    <property type="match status" value="1"/>
</dbReference>
<feature type="compositionally biased region" description="Polar residues" evidence="8">
    <location>
        <begin position="629"/>
        <end position="655"/>
    </location>
</feature>
<dbReference type="EnsemblMetazoa" id="GMOY009808-RA">
    <property type="protein sequence ID" value="GMOY009808-PA"/>
    <property type="gene ID" value="GMOY009808"/>
</dbReference>
<comment type="similarity">
    <text evidence="2">Belongs to the peptidase C85 family.</text>
</comment>
<dbReference type="PROSITE" id="PS50802">
    <property type="entry name" value="OTU"/>
    <property type="match status" value="1"/>
</dbReference>
<dbReference type="CDD" id="cd22752">
    <property type="entry name" value="OTU_OTUD5-like"/>
    <property type="match status" value="1"/>
</dbReference>
<dbReference type="EC" id="3.4.19.12" evidence="3"/>
<feature type="region of interest" description="Disordered" evidence="8">
    <location>
        <begin position="544"/>
        <end position="655"/>
    </location>
</feature>
<dbReference type="PhylomeDB" id="A0A1B0G921"/>
<feature type="domain" description="OTU" evidence="9">
    <location>
        <begin position="230"/>
        <end position="371"/>
    </location>
</feature>
<feature type="region of interest" description="Disordered" evidence="8">
    <location>
        <begin position="444"/>
        <end position="473"/>
    </location>
</feature>
<evidence type="ECO:0000256" key="6">
    <source>
        <dbReference type="ARBA" id="ARBA00022801"/>
    </source>
</evidence>
<dbReference type="SUPFAM" id="SSF54001">
    <property type="entry name" value="Cysteine proteinases"/>
    <property type="match status" value="1"/>
</dbReference>
<evidence type="ECO:0000256" key="2">
    <source>
        <dbReference type="ARBA" id="ARBA00010407"/>
    </source>
</evidence>
<dbReference type="InterPro" id="IPR003323">
    <property type="entry name" value="OTU_dom"/>
</dbReference>
<proteinExistence type="inferred from homology"/>
<dbReference type="InterPro" id="IPR050704">
    <property type="entry name" value="Peptidase_C85-like"/>
</dbReference>
<protein>
    <recommendedName>
        <fullName evidence="3">ubiquitinyl hydrolase 1</fullName>
        <ecNumber evidence="3">3.4.19.12</ecNumber>
    </recommendedName>
    <alternativeName>
        <fullName evidence="7">Deubiquitinating enzyme A</fullName>
    </alternativeName>
</protein>
<evidence type="ECO:0000259" key="9">
    <source>
        <dbReference type="PROSITE" id="PS50802"/>
    </source>
</evidence>
<dbReference type="Pfam" id="PF02338">
    <property type="entry name" value="OTU"/>
    <property type="match status" value="1"/>
</dbReference>
<dbReference type="EMBL" id="CCAG010002961">
    <property type="status" value="NOT_ANNOTATED_CDS"/>
    <property type="molecule type" value="Genomic_DNA"/>
</dbReference>
<evidence type="ECO:0000256" key="8">
    <source>
        <dbReference type="SAM" id="MobiDB-lite"/>
    </source>
</evidence>
<feature type="compositionally biased region" description="Basic and acidic residues" evidence="8">
    <location>
        <begin position="72"/>
        <end position="81"/>
    </location>
</feature>
<dbReference type="FunFam" id="3.90.70.80:FF:000018">
    <property type="entry name" value="OTU domain-containing protein 5-B"/>
    <property type="match status" value="1"/>
</dbReference>
<evidence type="ECO:0000256" key="1">
    <source>
        <dbReference type="ARBA" id="ARBA00000707"/>
    </source>
</evidence>
<evidence type="ECO:0000256" key="5">
    <source>
        <dbReference type="ARBA" id="ARBA00022786"/>
    </source>
</evidence>
<dbReference type="GO" id="GO:0061578">
    <property type="term" value="F:K63-linked deubiquitinase activity"/>
    <property type="evidence" value="ECO:0007669"/>
    <property type="project" value="TreeGrafter"/>
</dbReference>
<dbReference type="PANTHER" id="PTHR12419">
    <property type="entry name" value="OTU DOMAIN CONTAINING PROTEIN"/>
    <property type="match status" value="1"/>
</dbReference>
<dbReference type="InterPro" id="IPR038765">
    <property type="entry name" value="Papain-like_cys_pep_sf"/>
</dbReference>
<feature type="compositionally biased region" description="Low complexity" evidence="8">
    <location>
        <begin position="552"/>
        <end position="566"/>
    </location>
</feature>
<dbReference type="GO" id="GO:0004843">
    <property type="term" value="F:cysteine-type deubiquitinase activity"/>
    <property type="evidence" value="ECO:0007669"/>
    <property type="project" value="UniProtKB-EC"/>
</dbReference>
<keyword evidence="4" id="KW-0645">Protease</keyword>
<evidence type="ECO:0000313" key="11">
    <source>
        <dbReference type="Proteomes" id="UP000092444"/>
    </source>
</evidence>
<dbReference type="PANTHER" id="PTHR12419:SF4">
    <property type="entry name" value="OTU DOMAIN-CONTAINING PROTEIN 5"/>
    <property type="match status" value="1"/>
</dbReference>
<evidence type="ECO:0000256" key="3">
    <source>
        <dbReference type="ARBA" id="ARBA00012759"/>
    </source>
</evidence>
<dbReference type="PROSITE" id="PS50330">
    <property type="entry name" value="UIM"/>
    <property type="match status" value="1"/>
</dbReference>
<feature type="compositionally biased region" description="Basic and acidic residues" evidence="8">
    <location>
        <begin position="613"/>
        <end position="622"/>
    </location>
</feature>
<keyword evidence="5" id="KW-0833">Ubl conjugation pathway</keyword>
<dbReference type="VEuPathDB" id="VectorBase:GMOY009808"/>
<reference evidence="10" key="1">
    <citation type="submission" date="2020-05" db="UniProtKB">
        <authorList>
            <consortium name="EnsemblMetazoa"/>
        </authorList>
    </citation>
    <scope>IDENTIFICATION</scope>
    <source>
        <strain evidence="10">Yale</strain>
    </source>
</reference>
<dbReference type="Proteomes" id="UP000092444">
    <property type="component" value="Unassembled WGS sequence"/>
</dbReference>
<evidence type="ECO:0000256" key="4">
    <source>
        <dbReference type="ARBA" id="ARBA00022670"/>
    </source>
</evidence>
<dbReference type="GO" id="GO:0006508">
    <property type="term" value="P:proteolysis"/>
    <property type="evidence" value="ECO:0007669"/>
    <property type="project" value="UniProtKB-KW"/>
</dbReference>
<feature type="compositionally biased region" description="Polar residues" evidence="8">
    <location>
        <begin position="577"/>
        <end position="588"/>
    </location>
</feature>
<feature type="region of interest" description="Disordered" evidence="8">
    <location>
        <begin position="1"/>
        <end position="113"/>
    </location>
</feature>
<dbReference type="InterPro" id="IPR003903">
    <property type="entry name" value="UIM_dom"/>
</dbReference>
<organism evidence="10 11">
    <name type="scientific">Glossina morsitans morsitans</name>
    <name type="common">Savannah tsetse fly</name>
    <dbReference type="NCBI Taxonomy" id="37546"/>
    <lineage>
        <taxon>Eukaryota</taxon>
        <taxon>Metazoa</taxon>
        <taxon>Ecdysozoa</taxon>
        <taxon>Arthropoda</taxon>
        <taxon>Hexapoda</taxon>
        <taxon>Insecta</taxon>
        <taxon>Pterygota</taxon>
        <taxon>Neoptera</taxon>
        <taxon>Endopterygota</taxon>
        <taxon>Diptera</taxon>
        <taxon>Brachycera</taxon>
        <taxon>Muscomorpha</taxon>
        <taxon>Hippoboscoidea</taxon>
        <taxon>Glossinidae</taxon>
        <taxon>Glossina</taxon>
    </lineage>
</organism>
<name>A0A1B0G921_GLOMM</name>
<evidence type="ECO:0000256" key="7">
    <source>
        <dbReference type="ARBA" id="ARBA00033460"/>
    </source>
</evidence>
<accession>A0A1B0G921</accession>
<dbReference type="STRING" id="37546.A0A1B0G921"/>
<dbReference type="GO" id="GO:0016579">
    <property type="term" value="P:protein deubiquitination"/>
    <property type="evidence" value="ECO:0007669"/>
    <property type="project" value="TreeGrafter"/>
</dbReference>
<evidence type="ECO:0000313" key="10">
    <source>
        <dbReference type="EnsemblMetazoa" id="GMOY009808-PA"/>
    </source>
</evidence>
<keyword evidence="6" id="KW-0378">Hydrolase</keyword>
<dbReference type="AlphaFoldDB" id="A0A1B0G921"/>
<feature type="compositionally biased region" description="Basic residues" evidence="8">
    <location>
        <begin position="82"/>
        <end position="108"/>
    </location>
</feature>
<feature type="compositionally biased region" description="Low complexity" evidence="8">
    <location>
        <begin position="447"/>
        <end position="460"/>
    </location>
</feature>